<dbReference type="SUPFAM" id="SSF49309">
    <property type="entry name" value="Transglutaminase, two C-terminal domains"/>
    <property type="match status" value="2"/>
</dbReference>
<dbReference type="GO" id="GO:0046872">
    <property type="term" value="F:metal ion binding"/>
    <property type="evidence" value="ECO:0007669"/>
    <property type="project" value="UniProtKB-KW"/>
</dbReference>
<dbReference type="SUPFAM" id="SSF54001">
    <property type="entry name" value="Cysteine proteinases"/>
    <property type="match status" value="1"/>
</dbReference>
<keyword evidence="4" id="KW-0479">Metal-binding</keyword>
<dbReference type="GO" id="GO:0003810">
    <property type="term" value="F:protein-glutamine gamma-glutamyltransferase activity"/>
    <property type="evidence" value="ECO:0007669"/>
    <property type="project" value="UniProtKB-EC"/>
</dbReference>
<dbReference type="InterPro" id="IPR050779">
    <property type="entry name" value="Transglutaminase"/>
</dbReference>
<dbReference type="InterPro" id="IPR001102">
    <property type="entry name" value="Transglutaminase_N"/>
</dbReference>
<dbReference type="SUPFAM" id="SSF81296">
    <property type="entry name" value="E set domains"/>
    <property type="match status" value="1"/>
</dbReference>
<comment type="cofactor">
    <cofactor evidence="1">
        <name>Ca(2+)</name>
        <dbReference type="ChEBI" id="CHEBI:29108"/>
    </cofactor>
</comment>
<keyword evidence="5" id="KW-0106">Calcium</keyword>
<dbReference type="Pfam" id="PF01841">
    <property type="entry name" value="Transglut_core"/>
    <property type="match status" value="1"/>
</dbReference>
<dbReference type="InterPro" id="IPR013783">
    <property type="entry name" value="Ig-like_fold"/>
</dbReference>
<dbReference type="InterPro" id="IPR038765">
    <property type="entry name" value="Papain-like_cys_pep_sf"/>
</dbReference>
<dbReference type="AlphaFoldDB" id="A0ABD2HBG5"/>
<dbReference type="PIRSF" id="PIRSF000459">
    <property type="entry name" value="TGM_EBP42"/>
    <property type="match status" value="1"/>
</dbReference>
<comment type="similarity">
    <text evidence="2">Belongs to the transglutaminase superfamily. Transglutaminase family.</text>
</comment>
<dbReference type="Pfam" id="PF00868">
    <property type="entry name" value="Transglut_N"/>
    <property type="match status" value="1"/>
</dbReference>
<feature type="domain" description="Transglutaminase-like" evidence="9">
    <location>
        <begin position="282"/>
        <end position="374"/>
    </location>
</feature>
<evidence type="ECO:0000256" key="4">
    <source>
        <dbReference type="ARBA" id="ARBA00022723"/>
    </source>
</evidence>
<dbReference type="Proteomes" id="UP001619887">
    <property type="component" value="Unassembled WGS sequence"/>
</dbReference>
<dbReference type="SMART" id="SM00460">
    <property type="entry name" value="TGc"/>
    <property type="match status" value="1"/>
</dbReference>
<dbReference type="FunFam" id="3.90.260.10:FF:000001">
    <property type="entry name" value="Protein-glutamine gamma-glutamyltransferase 2"/>
    <property type="match status" value="1"/>
</dbReference>
<evidence type="ECO:0000256" key="2">
    <source>
        <dbReference type="ARBA" id="ARBA00005968"/>
    </source>
</evidence>
<dbReference type="GO" id="GO:0007399">
    <property type="term" value="P:nervous system development"/>
    <property type="evidence" value="ECO:0007669"/>
    <property type="project" value="UniProtKB-ARBA"/>
</dbReference>
<feature type="active site" evidence="8">
    <location>
        <position position="371"/>
    </location>
</feature>
<dbReference type="InterPro" id="IPR036238">
    <property type="entry name" value="Transglutaminase_C_sf"/>
</dbReference>
<evidence type="ECO:0000313" key="10">
    <source>
        <dbReference type="EMBL" id="KAL3063829.1"/>
    </source>
</evidence>
<evidence type="ECO:0000256" key="3">
    <source>
        <dbReference type="ARBA" id="ARBA00022679"/>
    </source>
</evidence>
<dbReference type="Gene3D" id="3.90.260.10">
    <property type="entry name" value="Transglutaminase-like"/>
    <property type="match status" value="1"/>
</dbReference>
<proteinExistence type="inferred from homology"/>
<keyword evidence="6" id="KW-0012">Acyltransferase</keyword>
<evidence type="ECO:0000256" key="5">
    <source>
        <dbReference type="ARBA" id="ARBA00022837"/>
    </source>
</evidence>
<reference evidence="10 11" key="2">
    <citation type="journal article" date="2024" name="G3 (Bethesda)">
        <title>The genome of the cryopelagic Antarctic bald notothen, Trematomus borchgrevinki.</title>
        <authorList>
            <person name="Rayamajhi N."/>
            <person name="Rivera-Colon A.G."/>
            <person name="Minhas B.F."/>
            <person name="Cheng C.C."/>
            <person name="Catchen J.M."/>
        </authorList>
    </citation>
    <scope>NUCLEOTIDE SEQUENCE [LARGE SCALE GENOMIC DNA]</scope>
    <source>
        <strain evidence="10">AGRC-2024</strain>
    </source>
</reference>
<evidence type="ECO:0000259" key="9">
    <source>
        <dbReference type="SMART" id="SM00460"/>
    </source>
</evidence>
<keyword evidence="3" id="KW-0808">Transferase</keyword>
<protein>
    <recommendedName>
        <fullName evidence="7">protein-glutamine gamma-glutamyltransferase</fullName>
        <ecNumber evidence="7">2.3.2.13</ecNumber>
    </recommendedName>
</protein>
<dbReference type="InterPro" id="IPR023608">
    <property type="entry name" value="Transglutaminase_animal"/>
</dbReference>
<evidence type="ECO:0000256" key="8">
    <source>
        <dbReference type="PIRSR" id="PIRSR000459-1"/>
    </source>
</evidence>
<evidence type="ECO:0000256" key="6">
    <source>
        <dbReference type="ARBA" id="ARBA00023315"/>
    </source>
</evidence>
<dbReference type="EC" id="2.3.2.13" evidence="7"/>
<evidence type="ECO:0000256" key="7">
    <source>
        <dbReference type="ARBA" id="ARBA00024222"/>
    </source>
</evidence>
<dbReference type="PANTHER" id="PTHR11590">
    <property type="entry name" value="PROTEIN-GLUTAMINE GAMMA-GLUTAMYLTRANSFERASE"/>
    <property type="match status" value="1"/>
</dbReference>
<sequence>MDFMQQSTQQINGFNNSHCQLKIVNYEAEENSISHETHGLSKKHLVVRRGKPFKLTLWFHRRLWNPHTEYPVLEVFLGNHSDRIIVQISDEQHDPQGWSAKIYPGDIHSKSVTIHICSPVNSPVAQYYLLLHIETMHRSRSTFEVGTFVLLCNPWLKEDPVYMPLKAQREEYIKSDCGILFTGTPQNINERPWMFGQYEPGVLEACMKLLQVSQWHFKNKEKDYIRRADPVYLSRVICAMVNCDDDLGILMGNWSGDYKDGVSPAEWSSSADILHQWALSNCKPVRYGQCWVFASVLCTVMRVLGVPSRVVTVFNAAHDADSNLIIEEYFSSSGEKLPGPKDSTWNFHVWVECWMRRPDLGSAFDGWQVVDATPQEKSGGIYCCGPCPVVAIHQRVLRASFDTRFIYAAVDADVVRLIMHNGRVMKRTVDTETVGRLICTKSIGSDLLENLTQDYKSKTKPQAAGYGRYSGWRGGQDRPMSRAVRMSGTPFLSSSVGHQEDGGILVSRQMSSHLMSCSVGHKEDGGILEYSQMSDGEEEMPPGLEVSLSLKRVPTVGESIVMCVTVRNNSSSSRVLMEHVNAQLKEYNRNAQESFWKSHKEECIKAGEVLKLEHSILPSEYESVLADDDIMNVAVVIKDVLTKERFLAMQEFNVTSPKITVEIEGGDSIQMKKEYKAHVSFTNTCSNSVNGAVLTVEGSGLLQGKQEARMAILKQDEKIEKTVTIMAAGPGTKLLKATFSHSNSPKAISRTFHKVTVVSE</sequence>
<feature type="active site" evidence="8">
    <location>
        <position position="290"/>
    </location>
</feature>
<reference evidence="10 11" key="1">
    <citation type="journal article" date="2022" name="G3 (Bethesda)">
        <title>Evaluating Illumina-, Nanopore-, and PacBio-based genome assembly strategies with the bald notothen, Trematomus borchgrevinki.</title>
        <authorList>
            <person name="Rayamajhi N."/>
            <person name="Cheng C.C."/>
            <person name="Catchen J.M."/>
        </authorList>
    </citation>
    <scope>NUCLEOTIDE SEQUENCE [LARGE SCALE GENOMIC DNA]</scope>
    <source>
        <strain evidence="10">AGRC-2024</strain>
    </source>
</reference>
<comment type="caution">
    <text evidence="10">The sequence shown here is derived from an EMBL/GenBank/DDBJ whole genome shotgun (WGS) entry which is preliminary data.</text>
</comment>
<evidence type="ECO:0000313" key="11">
    <source>
        <dbReference type="Proteomes" id="UP001619887"/>
    </source>
</evidence>
<dbReference type="InterPro" id="IPR002931">
    <property type="entry name" value="Transglutaminase-like"/>
</dbReference>
<dbReference type="InterPro" id="IPR036985">
    <property type="entry name" value="Transglutaminase-like_sf"/>
</dbReference>
<dbReference type="Gene3D" id="2.60.40.10">
    <property type="entry name" value="Immunoglobulins"/>
    <property type="match status" value="3"/>
</dbReference>
<organism evidence="10 11">
    <name type="scientific">Pagothenia borchgrevinki</name>
    <name type="common">Bald rockcod</name>
    <name type="synonym">Trematomus borchgrevinki</name>
    <dbReference type="NCBI Taxonomy" id="8213"/>
    <lineage>
        <taxon>Eukaryota</taxon>
        <taxon>Metazoa</taxon>
        <taxon>Chordata</taxon>
        <taxon>Craniata</taxon>
        <taxon>Vertebrata</taxon>
        <taxon>Euteleostomi</taxon>
        <taxon>Actinopterygii</taxon>
        <taxon>Neopterygii</taxon>
        <taxon>Teleostei</taxon>
        <taxon>Neoteleostei</taxon>
        <taxon>Acanthomorphata</taxon>
        <taxon>Eupercaria</taxon>
        <taxon>Perciformes</taxon>
        <taxon>Notothenioidei</taxon>
        <taxon>Nototheniidae</taxon>
        <taxon>Pagothenia</taxon>
    </lineage>
</organism>
<name>A0ABD2HBG5_PAGBO</name>
<dbReference type="EMBL" id="JBIYXZ010002070">
    <property type="protein sequence ID" value="KAL3063829.1"/>
    <property type="molecule type" value="Genomic_DNA"/>
</dbReference>
<keyword evidence="11" id="KW-1185">Reference proteome</keyword>
<dbReference type="InterPro" id="IPR014756">
    <property type="entry name" value="Ig_E-set"/>
</dbReference>
<evidence type="ECO:0000256" key="1">
    <source>
        <dbReference type="ARBA" id="ARBA00001913"/>
    </source>
</evidence>
<gene>
    <name evidence="10" type="ORF">OYC64_000199</name>
</gene>
<feature type="active site" evidence="8">
    <location>
        <position position="348"/>
    </location>
</feature>
<accession>A0ABD2HBG5</accession>
<dbReference type="PANTHER" id="PTHR11590:SF80">
    <property type="entry name" value="TRANSGLUTAMINASE 5,-LIKE"/>
    <property type="match status" value="1"/>
</dbReference>